<dbReference type="InterPro" id="IPR005845">
    <property type="entry name" value="A-D-PHexomutase_a/b/a-II"/>
</dbReference>
<feature type="domain" description="Alpha-D-phosphohexomutase alpha/beta/alpha" evidence="11">
    <location>
        <begin position="333"/>
        <end position="454"/>
    </location>
</feature>
<keyword evidence="6" id="KW-0413">Isomerase</keyword>
<dbReference type="InterPro" id="IPR016055">
    <property type="entry name" value="A-D-PHexomutase_a/b/a-I/II/III"/>
</dbReference>
<dbReference type="STRING" id="504805.SAMN05421505_106215"/>
<reference evidence="12 13" key="1">
    <citation type="submission" date="2016-10" db="EMBL/GenBank/DDBJ databases">
        <authorList>
            <person name="de Groot N.N."/>
        </authorList>
    </citation>
    <scope>NUCLEOTIDE SEQUENCE [LARGE SCALE GENOMIC DNA]</scope>
    <source>
        <strain evidence="12 13">CPCC 201354</strain>
    </source>
</reference>
<evidence type="ECO:0000256" key="2">
    <source>
        <dbReference type="ARBA" id="ARBA00010231"/>
    </source>
</evidence>
<comment type="similarity">
    <text evidence="2 7">Belongs to the phosphohexose mutase family.</text>
</comment>
<evidence type="ECO:0000313" key="12">
    <source>
        <dbReference type="EMBL" id="SDG67440.1"/>
    </source>
</evidence>
<dbReference type="InterPro" id="IPR005846">
    <property type="entry name" value="A-D-PHexomutase_a/b/a-III"/>
</dbReference>
<name>A0A1G7W8L1_9ACTN</name>
<dbReference type="GO" id="GO:0005975">
    <property type="term" value="P:carbohydrate metabolic process"/>
    <property type="evidence" value="ECO:0007669"/>
    <property type="project" value="InterPro"/>
</dbReference>
<dbReference type="InterPro" id="IPR016066">
    <property type="entry name" value="A-D-PHexomutase_CS"/>
</dbReference>
<evidence type="ECO:0000259" key="11">
    <source>
        <dbReference type="Pfam" id="PF02880"/>
    </source>
</evidence>
<dbReference type="PROSITE" id="PS00710">
    <property type="entry name" value="PGM_PMM"/>
    <property type="match status" value="1"/>
</dbReference>
<feature type="domain" description="Alpha-D-phosphohexomutase C-terminal" evidence="8">
    <location>
        <begin position="475"/>
        <end position="538"/>
    </location>
</feature>
<dbReference type="SUPFAM" id="SSF53738">
    <property type="entry name" value="Phosphoglucomutase, first 3 domains"/>
    <property type="match status" value="3"/>
</dbReference>
<evidence type="ECO:0000256" key="1">
    <source>
        <dbReference type="ARBA" id="ARBA00001946"/>
    </source>
</evidence>
<dbReference type="InterPro" id="IPR005841">
    <property type="entry name" value="Alpha-D-phosphohexomutase_SF"/>
</dbReference>
<gene>
    <name evidence="12" type="ORF">SAMN05421505_106215</name>
</gene>
<proteinExistence type="inferred from homology"/>
<sequence length="570" mass="58728">MNDKAELVRRARAWLAQDPDPETRAELAALLDAGGDASDRSGASALADRFAGKLEFGTAGLRGELGAGPNRMNRVTVMRAAAGLAAVLSPGDLVVVGYDARHNSDVFARDTAAVLTGAGLRVALMGGHWPTPVLAFAVPHLGAAAGVMVTASHNPPRDNGYKVYWGDGGQIVPPLDTLISEAIDAVGPVDKLPLGDGWRTLSDADIVEPYLSAVLALPIGLPVGLPVGAARDARDARDVSVVYTPMHGVGGAIVMRAFARAGFAAPAVVAEQFTPDPDFPTVAFPNPEEPGAMDLALSLAGGSEADLVLANDPDADRCAVGVRAADGTYRMLTGDEVGGLLAEHVLKHTRGADRVVACSIVSSSLLSAIAADHGVRFAATLTGFKWIVKAAGEGERLVYGYEEALGYSVGSDDGLAVRDKDGIGAALTVAGMAATAEREGRTLLDLLDDQARRYGLHATGQLSLRVSDLSLIAAAMARLRAAPPASLGGRAVESAEDLALGAGGLPPTDGLRYRLEGGARVIVRPSGTEPKLKCYLEVVVPVTGSVAEARTRAEEHLAALRADLAPALGL</sequence>
<keyword evidence="4 7" id="KW-0479">Metal-binding</keyword>
<dbReference type="RefSeq" id="WP_093169873.1">
    <property type="nucleotide sequence ID" value="NZ_FNCN01000006.1"/>
</dbReference>
<dbReference type="Proteomes" id="UP000198923">
    <property type="component" value="Unassembled WGS sequence"/>
</dbReference>
<dbReference type="Gene3D" id="3.40.120.10">
    <property type="entry name" value="Alpha-D-Glucose-1,6-Bisphosphate, subunit A, domain 3"/>
    <property type="match status" value="3"/>
</dbReference>
<evidence type="ECO:0000259" key="9">
    <source>
        <dbReference type="Pfam" id="PF02878"/>
    </source>
</evidence>
<evidence type="ECO:0000313" key="13">
    <source>
        <dbReference type="Proteomes" id="UP000198923"/>
    </source>
</evidence>
<dbReference type="Pfam" id="PF00408">
    <property type="entry name" value="PGM_PMM_IV"/>
    <property type="match status" value="1"/>
</dbReference>
<dbReference type="GO" id="GO:0006166">
    <property type="term" value="P:purine ribonucleoside salvage"/>
    <property type="evidence" value="ECO:0007669"/>
    <property type="project" value="TreeGrafter"/>
</dbReference>
<organism evidence="12 13">
    <name type="scientific">Sinosporangium album</name>
    <dbReference type="NCBI Taxonomy" id="504805"/>
    <lineage>
        <taxon>Bacteria</taxon>
        <taxon>Bacillati</taxon>
        <taxon>Actinomycetota</taxon>
        <taxon>Actinomycetes</taxon>
        <taxon>Streptosporangiales</taxon>
        <taxon>Streptosporangiaceae</taxon>
        <taxon>Sinosporangium</taxon>
    </lineage>
</organism>
<comment type="cofactor">
    <cofactor evidence="1">
        <name>Mg(2+)</name>
        <dbReference type="ChEBI" id="CHEBI:18420"/>
    </cofactor>
</comment>
<protein>
    <submittedName>
        <fullName evidence="12">Phosphomannomutase</fullName>
    </submittedName>
</protein>
<dbReference type="Gene3D" id="3.30.310.50">
    <property type="entry name" value="Alpha-D-phosphohexomutase, C-terminal domain"/>
    <property type="match status" value="1"/>
</dbReference>
<keyword evidence="3" id="KW-0597">Phosphoprotein</keyword>
<dbReference type="SUPFAM" id="SSF55957">
    <property type="entry name" value="Phosphoglucomutase, C-terminal domain"/>
    <property type="match status" value="1"/>
</dbReference>
<dbReference type="InterPro" id="IPR036900">
    <property type="entry name" value="A-D-PHexomutase_C_sf"/>
</dbReference>
<dbReference type="PANTHER" id="PTHR45745">
    <property type="entry name" value="PHOSPHOMANNOMUTASE 45A"/>
    <property type="match status" value="1"/>
</dbReference>
<evidence type="ECO:0000256" key="3">
    <source>
        <dbReference type="ARBA" id="ARBA00022553"/>
    </source>
</evidence>
<dbReference type="GO" id="GO:0008973">
    <property type="term" value="F:phosphopentomutase activity"/>
    <property type="evidence" value="ECO:0007669"/>
    <property type="project" value="TreeGrafter"/>
</dbReference>
<dbReference type="AlphaFoldDB" id="A0A1G7W8L1"/>
<evidence type="ECO:0000256" key="7">
    <source>
        <dbReference type="RuleBase" id="RU004326"/>
    </source>
</evidence>
<dbReference type="CDD" id="cd05799">
    <property type="entry name" value="PGM2"/>
    <property type="match status" value="1"/>
</dbReference>
<feature type="domain" description="Alpha-D-phosphohexomutase alpha/beta/alpha" evidence="9">
    <location>
        <begin position="54"/>
        <end position="185"/>
    </location>
</feature>
<dbReference type="Pfam" id="PF02878">
    <property type="entry name" value="PGM_PMM_I"/>
    <property type="match status" value="1"/>
</dbReference>
<keyword evidence="13" id="KW-1185">Reference proteome</keyword>
<feature type="domain" description="Alpha-D-phosphohexomutase alpha/beta/alpha" evidence="10">
    <location>
        <begin position="235"/>
        <end position="320"/>
    </location>
</feature>
<dbReference type="Pfam" id="PF02879">
    <property type="entry name" value="PGM_PMM_II"/>
    <property type="match status" value="1"/>
</dbReference>
<evidence type="ECO:0000256" key="6">
    <source>
        <dbReference type="ARBA" id="ARBA00023235"/>
    </source>
</evidence>
<keyword evidence="5 7" id="KW-0460">Magnesium</keyword>
<dbReference type="OrthoDB" id="9806956at2"/>
<dbReference type="PANTHER" id="PTHR45745:SF1">
    <property type="entry name" value="PHOSPHOGLUCOMUTASE 2B-RELATED"/>
    <property type="match status" value="1"/>
</dbReference>
<dbReference type="PRINTS" id="PR00509">
    <property type="entry name" value="PGMPMM"/>
</dbReference>
<dbReference type="EMBL" id="FNCN01000006">
    <property type="protein sequence ID" value="SDG67440.1"/>
    <property type="molecule type" value="Genomic_DNA"/>
</dbReference>
<dbReference type="InterPro" id="IPR005844">
    <property type="entry name" value="A-D-PHexomutase_a/b/a-I"/>
</dbReference>
<evidence type="ECO:0000256" key="5">
    <source>
        <dbReference type="ARBA" id="ARBA00022842"/>
    </source>
</evidence>
<dbReference type="GO" id="GO:0000287">
    <property type="term" value="F:magnesium ion binding"/>
    <property type="evidence" value="ECO:0007669"/>
    <property type="project" value="InterPro"/>
</dbReference>
<evidence type="ECO:0000256" key="4">
    <source>
        <dbReference type="ARBA" id="ARBA00022723"/>
    </source>
</evidence>
<evidence type="ECO:0000259" key="8">
    <source>
        <dbReference type="Pfam" id="PF00408"/>
    </source>
</evidence>
<evidence type="ECO:0000259" key="10">
    <source>
        <dbReference type="Pfam" id="PF02879"/>
    </source>
</evidence>
<dbReference type="InterPro" id="IPR005843">
    <property type="entry name" value="A-D-PHexomutase_C"/>
</dbReference>
<accession>A0A1G7W8L1</accession>
<dbReference type="Pfam" id="PF02880">
    <property type="entry name" value="PGM_PMM_III"/>
    <property type="match status" value="1"/>
</dbReference>